<feature type="compositionally biased region" description="Low complexity" evidence="2">
    <location>
        <begin position="765"/>
        <end position="788"/>
    </location>
</feature>
<dbReference type="EMBL" id="JRES01001517">
    <property type="protein sequence ID" value="KNC22311.1"/>
    <property type="molecule type" value="Genomic_DNA"/>
</dbReference>
<evidence type="ECO:0000256" key="1">
    <source>
        <dbReference type="SAM" id="Coils"/>
    </source>
</evidence>
<protein>
    <submittedName>
        <fullName evidence="3">Uncharacterized protein</fullName>
    </submittedName>
</protein>
<proteinExistence type="predicted"/>
<accession>A0A0L0BQM2</accession>
<feature type="region of interest" description="Disordered" evidence="2">
    <location>
        <begin position="416"/>
        <end position="436"/>
    </location>
</feature>
<feature type="compositionally biased region" description="Low complexity" evidence="2">
    <location>
        <begin position="292"/>
        <end position="303"/>
    </location>
</feature>
<feature type="region of interest" description="Disordered" evidence="2">
    <location>
        <begin position="682"/>
        <end position="796"/>
    </location>
</feature>
<evidence type="ECO:0000256" key="2">
    <source>
        <dbReference type="SAM" id="MobiDB-lite"/>
    </source>
</evidence>
<feature type="region of interest" description="Disordered" evidence="2">
    <location>
        <begin position="289"/>
        <end position="308"/>
    </location>
</feature>
<dbReference type="OrthoDB" id="8015657at2759"/>
<dbReference type="OMA" id="LPERMTH"/>
<feature type="compositionally biased region" description="Polar residues" evidence="2">
    <location>
        <begin position="420"/>
        <end position="436"/>
    </location>
</feature>
<dbReference type="Proteomes" id="UP000037069">
    <property type="component" value="Unassembled WGS sequence"/>
</dbReference>
<reference evidence="3 4" key="1">
    <citation type="journal article" date="2015" name="Nat. Commun.">
        <title>Lucilia cuprina genome unlocks parasitic fly biology to underpin future interventions.</title>
        <authorList>
            <person name="Anstead C.A."/>
            <person name="Korhonen P.K."/>
            <person name="Young N.D."/>
            <person name="Hall R.S."/>
            <person name="Jex A.R."/>
            <person name="Murali S.C."/>
            <person name="Hughes D.S."/>
            <person name="Lee S.F."/>
            <person name="Perry T."/>
            <person name="Stroehlein A.J."/>
            <person name="Ansell B.R."/>
            <person name="Breugelmans B."/>
            <person name="Hofmann A."/>
            <person name="Qu J."/>
            <person name="Dugan S."/>
            <person name="Lee S.L."/>
            <person name="Chao H."/>
            <person name="Dinh H."/>
            <person name="Han Y."/>
            <person name="Doddapaneni H.V."/>
            <person name="Worley K.C."/>
            <person name="Muzny D.M."/>
            <person name="Ioannidis P."/>
            <person name="Waterhouse R.M."/>
            <person name="Zdobnov E.M."/>
            <person name="James P.J."/>
            <person name="Bagnall N.H."/>
            <person name="Kotze A.C."/>
            <person name="Gibbs R.A."/>
            <person name="Richards S."/>
            <person name="Batterham P."/>
            <person name="Gasser R.B."/>
        </authorList>
    </citation>
    <scope>NUCLEOTIDE SEQUENCE [LARGE SCALE GENOMIC DNA]</scope>
    <source>
        <strain evidence="3 4">LS</strain>
        <tissue evidence="3">Full body</tissue>
    </source>
</reference>
<dbReference type="AlphaFoldDB" id="A0A0L0BQM2"/>
<feature type="compositionally biased region" description="Polar residues" evidence="2">
    <location>
        <begin position="716"/>
        <end position="735"/>
    </location>
</feature>
<sequence>MFPQSELDNYKLQVELLQEKLQRSEISRQQLEHKLDKILQKREEHDKSVRSKARQKYQQFLEEQQRRNERNKQLVEMLERIEQQTEIMNARSERLKMMKLQYEMYFAKLVHSQTRRCIQNSVTPMMATTSGQPVVSAVQPVVMDDYNFARNQELAAKAAAPLVNNSYQNYAAPLANSEKEQILRTHSDNINLGTMDMPTLANFVANEKNNYMDFRNLNTVPSIPTQQSYQYPVKYEQPNGNNIQLPMQNNNYNRMESPVSSATSPIVNSMRTLSSVTNLLPHDKQNADLKESSNLSTTTTSSTFEEIPNVSKRPQISNQNLKEIPNNVAIDEKSNHLMNNNVIRQVNGNVQPLENKKQAINETTLRPINSKDDNSFKAPELHNQSIKSPAVNEVNNFETVVDNPTTSIQLEPTKSIIEPSPTSYNTNNVNSQPEPMTQTTITKESFLATSNTESNSSTTPVSIENIENAIYGELLSPLETEEVPISENSNVDPKLLENLVTQEENIETNNIPLKETTLNEVKAVDNNDTTAANFPENEQSANTQNYEQNLTNDEYNNVQQQQPKVTETTAADYNNYENVDNTAIVDSQQQQQYDYSNYDPTQYSYPGYIYDETTGEYKPDPNATAEQYATDQQYNTEGYDQQYQQQEVYDYNQTYAEDPTTSAPASAENTAYDNYDATALQENSSNNKTSDTNAEQQQSLTEPEAIAVQPEISTEEIPQQTSTNKVNKPTSILSSTDKNNDTQKKKKRVNFVDSSETDESALVEKAAASKAGNTAGASSESDFDFSSSTDAEPKAT</sequence>
<evidence type="ECO:0000313" key="4">
    <source>
        <dbReference type="Proteomes" id="UP000037069"/>
    </source>
</evidence>
<organism evidence="3 4">
    <name type="scientific">Lucilia cuprina</name>
    <name type="common">Green bottle fly</name>
    <name type="synonym">Australian sheep blowfly</name>
    <dbReference type="NCBI Taxonomy" id="7375"/>
    <lineage>
        <taxon>Eukaryota</taxon>
        <taxon>Metazoa</taxon>
        <taxon>Ecdysozoa</taxon>
        <taxon>Arthropoda</taxon>
        <taxon>Hexapoda</taxon>
        <taxon>Insecta</taxon>
        <taxon>Pterygota</taxon>
        <taxon>Neoptera</taxon>
        <taxon>Endopterygota</taxon>
        <taxon>Diptera</taxon>
        <taxon>Brachycera</taxon>
        <taxon>Muscomorpha</taxon>
        <taxon>Oestroidea</taxon>
        <taxon>Calliphoridae</taxon>
        <taxon>Luciliinae</taxon>
        <taxon>Lucilia</taxon>
    </lineage>
</organism>
<feature type="compositionally biased region" description="Polar residues" evidence="2">
    <location>
        <begin position="682"/>
        <end position="701"/>
    </location>
</feature>
<keyword evidence="4" id="KW-1185">Reference proteome</keyword>
<feature type="coiled-coil region" evidence="1">
    <location>
        <begin position="7"/>
        <end position="91"/>
    </location>
</feature>
<gene>
    <name evidence="3" type="ORF">FF38_07292</name>
</gene>
<name>A0A0L0BQM2_LUCCU</name>
<comment type="caution">
    <text evidence="3">The sequence shown here is derived from an EMBL/GenBank/DDBJ whole genome shotgun (WGS) entry which is preliminary data.</text>
</comment>
<keyword evidence="1" id="KW-0175">Coiled coil</keyword>
<evidence type="ECO:0000313" key="3">
    <source>
        <dbReference type="EMBL" id="KNC22311.1"/>
    </source>
</evidence>